<comment type="caution">
    <text evidence="3">The sequence shown here is derived from an EMBL/GenBank/DDBJ whole genome shotgun (WGS) entry which is preliminary data.</text>
</comment>
<keyword evidence="1" id="KW-0808">Transferase</keyword>
<dbReference type="Pfam" id="PF13649">
    <property type="entry name" value="Methyltransf_25"/>
    <property type="match status" value="1"/>
</dbReference>
<evidence type="ECO:0000313" key="4">
    <source>
        <dbReference type="Proteomes" id="UP000034794"/>
    </source>
</evidence>
<sequence>MIRKILHNLAENPILFEIFEKIFGADDEKMKIYRQAFHNGNRLLDFGCSTGNTTKAFLDFDYYGIDLDEGCIKYAQNRWKKHSNVKFFAKDIFKKPFKKEYFDYVLFAGTGHHIPDELFVPIVKELAYVLKKGGEIWFYDILKPSKSSPLLAKVLASLDRGRFIRTAKQYDRIFSGLKFIKIAESKVIKVTNTLIPQEDYCFYRLKKV</sequence>
<evidence type="ECO:0000313" key="3">
    <source>
        <dbReference type="EMBL" id="KKU33833.1"/>
    </source>
</evidence>
<accession>A0A0G1RV31</accession>
<dbReference type="SUPFAM" id="SSF53335">
    <property type="entry name" value="S-adenosyl-L-methionine-dependent methyltransferases"/>
    <property type="match status" value="1"/>
</dbReference>
<name>A0A0G1RV31_9BACT</name>
<evidence type="ECO:0000259" key="2">
    <source>
        <dbReference type="Pfam" id="PF13649"/>
    </source>
</evidence>
<feature type="domain" description="Methyltransferase" evidence="2">
    <location>
        <begin position="44"/>
        <end position="134"/>
    </location>
</feature>
<gene>
    <name evidence="3" type="ORF">UX47_C0001G0116</name>
</gene>
<dbReference type="AlphaFoldDB" id="A0A0G1RV31"/>
<dbReference type="GO" id="GO:0016740">
    <property type="term" value="F:transferase activity"/>
    <property type="evidence" value="ECO:0007669"/>
    <property type="project" value="UniProtKB-KW"/>
</dbReference>
<dbReference type="EMBL" id="LCMI01000001">
    <property type="protein sequence ID" value="KKU33833.1"/>
    <property type="molecule type" value="Genomic_DNA"/>
</dbReference>
<proteinExistence type="predicted"/>
<reference evidence="3 4" key="1">
    <citation type="journal article" date="2015" name="Nature">
        <title>rRNA introns, odd ribosomes, and small enigmatic genomes across a large radiation of phyla.</title>
        <authorList>
            <person name="Brown C.T."/>
            <person name="Hug L.A."/>
            <person name="Thomas B.C."/>
            <person name="Sharon I."/>
            <person name="Castelle C.J."/>
            <person name="Singh A."/>
            <person name="Wilkins M.J."/>
            <person name="Williams K.H."/>
            <person name="Banfield J.F."/>
        </authorList>
    </citation>
    <scope>NUCLEOTIDE SEQUENCE [LARGE SCALE GENOMIC DNA]</scope>
</reference>
<evidence type="ECO:0000256" key="1">
    <source>
        <dbReference type="ARBA" id="ARBA00022679"/>
    </source>
</evidence>
<dbReference type="Proteomes" id="UP000034794">
    <property type="component" value="Unassembled WGS sequence"/>
</dbReference>
<dbReference type="InterPro" id="IPR029063">
    <property type="entry name" value="SAM-dependent_MTases_sf"/>
</dbReference>
<dbReference type="Gene3D" id="3.40.50.150">
    <property type="entry name" value="Vaccinia Virus protein VP39"/>
    <property type="match status" value="1"/>
</dbReference>
<protein>
    <recommendedName>
        <fullName evidence="2">Methyltransferase domain-containing protein</fullName>
    </recommendedName>
</protein>
<dbReference type="CDD" id="cd02440">
    <property type="entry name" value="AdoMet_MTases"/>
    <property type="match status" value="1"/>
</dbReference>
<dbReference type="PANTHER" id="PTHR43861">
    <property type="entry name" value="TRANS-ACONITATE 2-METHYLTRANSFERASE-RELATED"/>
    <property type="match status" value="1"/>
</dbReference>
<dbReference type="InterPro" id="IPR041698">
    <property type="entry name" value="Methyltransf_25"/>
</dbReference>
<organism evidence="3 4">
    <name type="scientific">Candidatus Collierbacteria bacterium GW2011_GWA2_46_26</name>
    <dbReference type="NCBI Taxonomy" id="1618381"/>
    <lineage>
        <taxon>Bacteria</taxon>
        <taxon>Candidatus Collieribacteriota</taxon>
    </lineage>
</organism>